<evidence type="ECO:0000313" key="1">
    <source>
        <dbReference type="EMBL" id="AHB50417.1"/>
    </source>
</evidence>
<dbReference type="AlphaFoldDB" id="V5SIU9"/>
<organism evidence="1 2">
    <name type="scientific">Hyphomicrobium nitrativorans NL23</name>
    <dbReference type="NCBI Taxonomy" id="1029756"/>
    <lineage>
        <taxon>Bacteria</taxon>
        <taxon>Pseudomonadati</taxon>
        <taxon>Pseudomonadota</taxon>
        <taxon>Alphaproteobacteria</taxon>
        <taxon>Hyphomicrobiales</taxon>
        <taxon>Hyphomicrobiaceae</taxon>
        <taxon>Hyphomicrobium</taxon>
    </lineage>
</organism>
<proteinExistence type="predicted"/>
<accession>V5SIU9</accession>
<sequence>MIEVGRLVERHHVGVETRCDGKRLLGRRAMRLVDRDIAPLRRFPMRGERRVDLFIKLA</sequence>
<name>V5SIU9_9HYPH</name>
<protein>
    <submittedName>
        <fullName evidence="1">Uncharacterized protein</fullName>
    </submittedName>
</protein>
<keyword evidence="2" id="KW-1185">Reference proteome</keyword>
<reference evidence="1 2" key="1">
    <citation type="journal article" date="2014" name="Genome Announc.">
        <title>Complete Genome Sequence of Hyphomicrobium nitrativorans Strain NL23, a Denitrifying Bacterium Isolated from Biofilm of a Methanol-Fed Denitrification System Treating Seawater at the Montreal Biodome.</title>
        <authorList>
            <person name="Martineau C."/>
            <person name="Villeneuve C."/>
            <person name="Mauffrey F."/>
            <person name="Villemur R."/>
        </authorList>
    </citation>
    <scope>NUCLEOTIDE SEQUENCE [LARGE SCALE GENOMIC DNA]</scope>
    <source>
        <strain evidence="1">NL23</strain>
    </source>
</reference>
<evidence type="ECO:0000313" key="2">
    <source>
        <dbReference type="Proteomes" id="UP000018542"/>
    </source>
</evidence>
<dbReference type="Proteomes" id="UP000018542">
    <property type="component" value="Chromosome"/>
</dbReference>
<gene>
    <name evidence="1" type="ORF">W911_16520</name>
</gene>
<dbReference type="EMBL" id="CP006912">
    <property type="protein sequence ID" value="AHB50417.1"/>
    <property type="molecule type" value="Genomic_DNA"/>
</dbReference>
<dbReference type="HOGENOM" id="CLU_2973329_0_0_5"/>
<dbReference type="KEGG" id="hni:W911_16520"/>